<dbReference type="AlphaFoldDB" id="A0A6J7GWL1"/>
<dbReference type="SUPFAM" id="SSF55729">
    <property type="entry name" value="Acyl-CoA N-acyltransferases (Nat)"/>
    <property type="match status" value="1"/>
</dbReference>
<evidence type="ECO:0000256" key="1">
    <source>
        <dbReference type="ARBA" id="ARBA00009943"/>
    </source>
</evidence>
<evidence type="ECO:0000256" key="3">
    <source>
        <dbReference type="ARBA" id="ARBA00022960"/>
    </source>
</evidence>
<evidence type="ECO:0000313" key="7">
    <source>
        <dbReference type="EMBL" id="CAB4912901.1"/>
    </source>
</evidence>
<keyword evidence="2" id="KW-0808">Transferase</keyword>
<organism evidence="7">
    <name type="scientific">freshwater metagenome</name>
    <dbReference type="NCBI Taxonomy" id="449393"/>
    <lineage>
        <taxon>unclassified sequences</taxon>
        <taxon>metagenomes</taxon>
        <taxon>ecological metagenomes</taxon>
    </lineage>
</organism>
<dbReference type="GO" id="GO:0016755">
    <property type="term" value="F:aminoacyltransferase activity"/>
    <property type="evidence" value="ECO:0007669"/>
    <property type="project" value="InterPro"/>
</dbReference>
<gene>
    <name evidence="7" type="ORF">UFOPK3495_01697</name>
</gene>
<evidence type="ECO:0000256" key="6">
    <source>
        <dbReference type="ARBA" id="ARBA00023316"/>
    </source>
</evidence>
<accession>A0A6J7GWL1</accession>
<dbReference type="EMBL" id="CAFBMC010000147">
    <property type="protein sequence ID" value="CAB4912901.1"/>
    <property type="molecule type" value="Genomic_DNA"/>
</dbReference>
<reference evidence="7" key="1">
    <citation type="submission" date="2020-05" db="EMBL/GenBank/DDBJ databases">
        <authorList>
            <person name="Chiriac C."/>
            <person name="Salcher M."/>
            <person name="Ghai R."/>
            <person name="Kavagutti S V."/>
        </authorList>
    </citation>
    <scope>NUCLEOTIDE SEQUENCE</scope>
</reference>
<dbReference type="InterPro" id="IPR050644">
    <property type="entry name" value="PG_Glycine_Bridge_Synth"/>
</dbReference>
<dbReference type="PANTHER" id="PTHR36174:SF1">
    <property type="entry name" value="LIPID II:GLYCINE GLYCYLTRANSFERASE"/>
    <property type="match status" value="1"/>
</dbReference>
<dbReference type="GO" id="GO:0009252">
    <property type="term" value="P:peptidoglycan biosynthetic process"/>
    <property type="evidence" value="ECO:0007669"/>
    <property type="project" value="UniProtKB-KW"/>
</dbReference>
<keyword evidence="3" id="KW-0133">Cell shape</keyword>
<evidence type="ECO:0000256" key="4">
    <source>
        <dbReference type="ARBA" id="ARBA00022984"/>
    </source>
</evidence>
<proteinExistence type="inferred from homology"/>
<name>A0A6J7GWL1_9ZZZZ</name>
<comment type="similarity">
    <text evidence="1">Belongs to the FemABX family.</text>
</comment>
<dbReference type="InterPro" id="IPR003447">
    <property type="entry name" value="FEMABX"/>
</dbReference>
<evidence type="ECO:0000256" key="5">
    <source>
        <dbReference type="ARBA" id="ARBA00023315"/>
    </source>
</evidence>
<dbReference type="Gene3D" id="3.40.630.30">
    <property type="match status" value="2"/>
</dbReference>
<dbReference type="GO" id="GO:0071555">
    <property type="term" value="P:cell wall organization"/>
    <property type="evidence" value="ECO:0007669"/>
    <property type="project" value="UniProtKB-KW"/>
</dbReference>
<dbReference type="GO" id="GO:0008360">
    <property type="term" value="P:regulation of cell shape"/>
    <property type="evidence" value="ECO:0007669"/>
    <property type="project" value="UniProtKB-KW"/>
</dbReference>
<sequence>MWDELNSVHPGRLTLHVARYEDHVAAATLMVRVGTHAWYAYGASTTADRDVRPSNALQWDMIQLAHSSGCQIYDLRGIADTLNPDDHLFGLVQFKVGTGGYAQEYLGEWDYILRSTWSKAYGLYQSRRG</sequence>
<dbReference type="PROSITE" id="PS51191">
    <property type="entry name" value="FEMABX"/>
    <property type="match status" value="1"/>
</dbReference>
<evidence type="ECO:0000256" key="2">
    <source>
        <dbReference type="ARBA" id="ARBA00022679"/>
    </source>
</evidence>
<dbReference type="PANTHER" id="PTHR36174">
    <property type="entry name" value="LIPID II:GLYCINE GLYCYLTRANSFERASE"/>
    <property type="match status" value="1"/>
</dbReference>
<keyword evidence="5" id="KW-0012">Acyltransferase</keyword>
<keyword evidence="4" id="KW-0573">Peptidoglycan synthesis</keyword>
<dbReference type="Pfam" id="PF02388">
    <property type="entry name" value="FemAB"/>
    <property type="match status" value="1"/>
</dbReference>
<protein>
    <submittedName>
        <fullName evidence="7">Unannotated protein</fullName>
    </submittedName>
</protein>
<dbReference type="InterPro" id="IPR016181">
    <property type="entry name" value="Acyl_CoA_acyltransferase"/>
</dbReference>
<keyword evidence="6" id="KW-0961">Cell wall biogenesis/degradation</keyword>